<organism evidence="4 5">
    <name type="scientific">Amycolatopsis decaplanina DSM 44594</name>
    <dbReference type="NCBI Taxonomy" id="1284240"/>
    <lineage>
        <taxon>Bacteria</taxon>
        <taxon>Bacillati</taxon>
        <taxon>Actinomycetota</taxon>
        <taxon>Actinomycetes</taxon>
        <taxon>Pseudonocardiales</taxon>
        <taxon>Pseudonocardiaceae</taxon>
        <taxon>Amycolatopsis</taxon>
    </lineage>
</organism>
<dbReference type="SUPFAM" id="SSF46689">
    <property type="entry name" value="Homeodomain-like"/>
    <property type="match status" value="1"/>
</dbReference>
<evidence type="ECO:0000313" key="5">
    <source>
        <dbReference type="Proteomes" id="UP000054226"/>
    </source>
</evidence>
<reference evidence="4 5" key="1">
    <citation type="journal article" date="2013" name="Genome Announc.">
        <title>Draft Genome Sequence of Amycolatopsis decaplanina Strain DSM 44594T.</title>
        <authorList>
            <person name="Kaur N."/>
            <person name="Kumar S."/>
            <person name="Bala M."/>
            <person name="Raghava G.P."/>
            <person name="Mayilraj S."/>
        </authorList>
    </citation>
    <scope>NUCLEOTIDE SEQUENCE [LARGE SCALE GENOMIC DNA]</scope>
    <source>
        <strain evidence="4 5">DSM 44594</strain>
    </source>
</reference>
<dbReference type="PROSITE" id="PS01124">
    <property type="entry name" value="HTH_ARAC_FAMILY_2"/>
    <property type="match status" value="1"/>
</dbReference>
<dbReference type="PATRIC" id="fig|1284240.4.peg.5749"/>
<dbReference type="Proteomes" id="UP000054226">
    <property type="component" value="Unassembled WGS sequence"/>
</dbReference>
<keyword evidence="2" id="KW-0804">Transcription</keyword>
<dbReference type="Gene3D" id="1.10.10.60">
    <property type="entry name" value="Homeodomain-like"/>
    <property type="match status" value="1"/>
</dbReference>
<proteinExistence type="predicted"/>
<keyword evidence="1" id="KW-0805">Transcription regulation</keyword>
<protein>
    <submittedName>
        <fullName evidence="4">AraC family transcriptional regulator</fullName>
    </submittedName>
</protein>
<dbReference type="InterPro" id="IPR018060">
    <property type="entry name" value="HTH_AraC"/>
</dbReference>
<feature type="domain" description="HTH araC/xylS-type" evidence="3">
    <location>
        <begin position="1"/>
        <end position="49"/>
    </location>
</feature>
<dbReference type="InterPro" id="IPR009057">
    <property type="entry name" value="Homeodomain-like_sf"/>
</dbReference>
<dbReference type="GO" id="GO:0043565">
    <property type="term" value="F:sequence-specific DNA binding"/>
    <property type="evidence" value="ECO:0007669"/>
    <property type="project" value="InterPro"/>
</dbReference>
<evidence type="ECO:0000256" key="2">
    <source>
        <dbReference type="ARBA" id="ARBA00023163"/>
    </source>
</evidence>
<evidence type="ECO:0000313" key="4">
    <source>
        <dbReference type="EMBL" id="EME54646.1"/>
    </source>
</evidence>
<sequence>MTLAADLLAGPESATISDIARTVGCSDAFGFSVAFERVRGVDPSEFRRGTPQRS</sequence>
<dbReference type="GO" id="GO:0003700">
    <property type="term" value="F:DNA-binding transcription factor activity"/>
    <property type="evidence" value="ECO:0007669"/>
    <property type="project" value="InterPro"/>
</dbReference>
<gene>
    <name evidence="4" type="ORF">H074_28238</name>
</gene>
<name>M2X0V4_9PSEU</name>
<dbReference type="AlphaFoldDB" id="M2X0V4"/>
<evidence type="ECO:0000256" key="1">
    <source>
        <dbReference type="ARBA" id="ARBA00023015"/>
    </source>
</evidence>
<keyword evidence="5" id="KW-1185">Reference proteome</keyword>
<comment type="caution">
    <text evidence="4">The sequence shown here is derived from an EMBL/GenBank/DDBJ whole genome shotgun (WGS) entry which is preliminary data.</text>
</comment>
<dbReference type="EMBL" id="AOHO01000069">
    <property type="protein sequence ID" value="EME54646.1"/>
    <property type="molecule type" value="Genomic_DNA"/>
</dbReference>
<evidence type="ECO:0000259" key="3">
    <source>
        <dbReference type="PROSITE" id="PS01124"/>
    </source>
</evidence>
<accession>M2X0V4</accession>